<accession>A0AAN9MPG0</accession>
<sequence length="81" mass="9334">MTLSIRVRDNPEALTNWVWTLPFWPVTLKGLTMGFIHKLEAVTVEERIKDAKDITKAAKEVVAFLKQYMCTMMEGLVVLEH</sequence>
<proteinExistence type="predicted"/>
<gene>
    <name evidence="1" type="ORF">VNO80_14395</name>
</gene>
<protein>
    <submittedName>
        <fullName evidence="1">Uncharacterized protein</fullName>
    </submittedName>
</protein>
<dbReference type="Proteomes" id="UP001374584">
    <property type="component" value="Unassembled WGS sequence"/>
</dbReference>
<dbReference type="AlphaFoldDB" id="A0AAN9MPG0"/>
<keyword evidence="2" id="KW-1185">Reference proteome</keyword>
<organism evidence="1 2">
    <name type="scientific">Phaseolus coccineus</name>
    <name type="common">Scarlet runner bean</name>
    <name type="synonym">Phaseolus multiflorus</name>
    <dbReference type="NCBI Taxonomy" id="3886"/>
    <lineage>
        <taxon>Eukaryota</taxon>
        <taxon>Viridiplantae</taxon>
        <taxon>Streptophyta</taxon>
        <taxon>Embryophyta</taxon>
        <taxon>Tracheophyta</taxon>
        <taxon>Spermatophyta</taxon>
        <taxon>Magnoliopsida</taxon>
        <taxon>eudicotyledons</taxon>
        <taxon>Gunneridae</taxon>
        <taxon>Pentapetalae</taxon>
        <taxon>rosids</taxon>
        <taxon>fabids</taxon>
        <taxon>Fabales</taxon>
        <taxon>Fabaceae</taxon>
        <taxon>Papilionoideae</taxon>
        <taxon>50 kb inversion clade</taxon>
        <taxon>NPAAA clade</taxon>
        <taxon>indigoferoid/millettioid clade</taxon>
        <taxon>Phaseoleae</taxon>
        <taxon>Phaseolus</taxon>
    </lineage>
</organism>
<comment type="caution">
    <text evidence="1">The sequence shown here is derived from an EMBL/GenBank/DDBJ whole genome shotgun (WGS) entry which is preliminary data.</text>
</comment>
<dbReference type="EMBL" id="JAYMYR010000006">
    <property type="protein sequence ID" value="KAK7355148.1"/>
    <property type="molecule type" value="Genomic_DNA"/>
</dbReference>
<evidence type="ECO:0000313" key="2">
    <source>
        <dbReference type="Proteomes" id="UP001374584"/>
    </source>
</evidence>
<evidence type="ECO:0000313" key="1">
    <source>
        <dbReference type="EMBL" id="KAK7355148.1"/>
    </source>
</evidence>
<reference evidence="1 2" key="1">
    <citation type="submission" date="2024-01" db="EMBL/GenBank/DDBJ databases">
        <title>The genomes of 5 underutilized Papilionoideae crops provide insights into root nodulation and disease resistanc.</title>
        <authorList>
            <person name="Jiang F."/>
        </authorList>
    </citation>
    <scope>NUCLEOTIDE SEQUENCE [LARGE SCALE GENOMIC DNA]</scope>
    <source>
        <strain evidence="1">JINMINGXINNONG_FW02</strain>
        <tissue evidence="1">Leaves</tissue>
    </source>
</reference>
<name>A0AAN9MPG0_PHACN</name>